<dbReference type="Gene3D" id="2.30.30.100">
    <property type="match status" value="1"/>
</dbReference>
<dbReference type="Gene3D" id="1.10.10.10">
    <property type="entry name" value="Winged helix-like DNA-binding domain superfamily/Winged helix DNA-binding domain"/>
    <property type="match status" value="1"/>
</dbReference>
<keyword evidence="3" id="KW-0238">DNA-binding</keyword>
<sequence>MRTREKLLDFFEENKGNYFSGEELAARLSVSRTAIWKAVNSLRKDGYEIDAIPNRGYCLSTDTDILSAQGVRKYLEPVCGPIKLEILTSTESTNDYLRGKALEGYKEGLTVIAGEQTGGRGRTGRSFYSPADTGIYMSLLLNPENCSPAKAVKFTTMAAVAACQAIEKVSQKKTQIKWVNDIYIEGKKVSGILTEGAVSLEKGTLEYVILGMGLNVYPPRDGFPRELEGTAGTVFREKKSDGKNRLAGEFLNGFMHFYTDWENAGYAREYRNRSLVLGKGIQVLNSAGARKARALDIDENCRLLVEYEDGSREWLRAGEIRILSEQQNSF</sequence>
<keyword evidence="2 3" id="KW-0092">Biotin</keyword>
<proteinExistence type="inferred from homology"/>
<dbReference type="EC" id="6.3.4.15" evidence="3"/>
<feature type="binding site" evidence="3">
    <location>
        <position position="188"/>
    </location>
    <ligand>
        <name>biotin</name>
        <dbReference type="ChEBI" id="CHEBI:57586"/>
    </ligand>
</feature>
<comment type="caution">
    <text evidence="5">The sequence shown here is derived from an EMBL/GenBank/DDBJ whole genome shotgun (WGS) entry which is preliminary data.</text>
</comment>
<dbReference type="InterPro" id="IPR004143">
    <property type="entry name" value="BPL_LPL_catalytic"/>
</dbReference>
<keyword evidence="3" id="KW-0805">Transcription regulation</keyword>
<evidence type="ECO:0000259" key="4">
    <source>
        <dbReference type="PROSITE" id="PS51733"/>
    </source>
</evidence>
<dbReference type="CDD" id="cd16442">
    <property type="entry name" value="BPL"/>
    <property type="match status" value="1"/>
</dbReference>
<dbReference type="SUPFAM" id="SSF55681">
    <property type="entry name" value="Class II aaRS and biotin synthetases"/>
    <property type="match status" value="1"/>
</dbReference>
<dbReference type="EMBL" id="DXFG01000210">
    <property type="protein sequence ID" value="HIX38142.1"/>
    <property type="molecule type" value="Genomic_DNA"/>
</dbReference>
<feature type="binding site" evidence="3">
    <location>
        <begin position="120"/>
        <end position="122"/>
    </location>
    <ligand>
        <name>biotin</name>
        <dbReference type="ChEBI" id="CHEBI:57586"/>
    </ligand>
</feature>
<keyword evidence="3" id="KW-0804">Transcription</keyword>
<dbReference type="Pfam" id="PF08279">
    <property type="entry name" value="HTH_11"/>
    <property type="match status" value="1"/>
</dbReference>
<dbReference type="Gene3D" id="3.30.930.10">
    <property type="entry name" value="Bira Bifunctional Protein, Domain 2"/>
    <property type="match status" value="1"/>
</dbReference>
<reference evidence="5" key="2">
    <citation type="submission" date="2021-04" db="EMBL/GenBank/DDBJ databases">
        <authorList>
            <person name="Gilroy R."/>
        </authorList>
    </citation>
    <scope>NUCLEOTIDE SEQUENCE</scope>
    <source>
        <strain evidence="5">ChiHjej12B11-1927</strain>
    </source>
</reference>
<evidence type="ECO:0000256" key="1">
    <source>
        <dbReference type="ARBA" id="ARBA00022598"/>
    </source>
</evidence>
<organism evidence="5 6">
    <name type="scientific">Candidatus Blautia pullistercoris</name>
    <dbReference type="NCBI Taxonomy" id="2838499"/>
    <lineage>
        <taxon>Bacteria</taxon>
        <taxon>Bacillati</taxon>
        <taxon>Bacillota</taxon>
        <taxon>Clostridia</taxon>
        <taxon>Lachnospirales</taxon>
        <taxon>Lachnospiraceae</taxon>
        <taxon>Blautia</taxon>
    </lineage>
</organism>
<evidence type="ECO:0000256" key="3">
    <source>
        <dbReference type="HAMAP-Rule" id="MF_00978"/>
    </source>
</evidence>
<dbReference type="Pfam" id="PF03099">
    <property type="entry name" value="BPL_LplA_LipB"/>
    <property type="match status" value="1"/>
</dbReference>
<dbReference type="InterPro" id="IPR030855">
    <property type="entry name" value="Bifunct_BirA"/>
</dbReference>
<dbReference type="PANTHER" id="PTHR12835:SF5">
    <property type="entry name" value="BIOTIN--PROTEIN LIGASE"/>
    <property type="match status" value="1"/>
</dbReference>
<dbReference type="GO" id="GO:0009249">
    <property type="term" value="P:protein lipoylation"/>
    <property type="evidence" value="ECO:0007669"/>
    <property type="project" value="UniProtKB-ARBA"/>
</dbReference>
<feature type="domain" description="BPL/LPL catalytic" evidence="4">
    <location>
        <begin position="69"/>
        <end position="266"/>
    </location>
</feature>
<dbReference type="SUPFAM" id="SSF46785">
    <property type="entry name" value="Winged helix' DNA-binding domain"/>
    <property type="match status" value="1"/>
</dbReference>
<feature type="binding site" evidence="3">
    <location>
        <begin position="92"/>
        <end position="94"/>
    </location>
    <ligand>
        <name>biotin</name>
        <dbReference type="ChEBI" id="CHEBI:57586"/>
    </ligand>
</feature>
<dbReference type="GO" id="GO:0005524">
    <property type="term" value="F:ATP binding"/>
    <property type="evidence" value="ECO:0007669"/>
    <property type="project" value="UniProtKB-UniRule"/>
</dbReference>
<dbReference type="GO" id="GO:0016740">
    <property type="term" value="F:transferase activity"/>
    <property type="evidence" value="ECO:0007669"/>
    <property type="project" value="UniProtKB-ARBA"/>
</dbReference>
<comment type="function">
    <text evidence="3">Acts both as a biotin--[acetyl-CoA-carboxylase] ligase and a repressor.</text>
</comment>
<accession>A0A9D1VMU3</accession>
<keyword evidence="1 3" id="KW-0436">Ligase</keyword>
<dbReference type="InterPro" id="IPR036390">
    <property type="entry name" value="WH_DNA-bd_sf"/>
</dbReference>
<evidence type="ECO:0000256" key="2">
    <source>
        <dbReference type="ARBA" id="ARBA00023267"/>
    </source>
</evidence>
<dbReference type="PANTHER" id="PTHR12835">
    <property type="entry name" value="BIOTIN PROTEIN LIGASE"/>
    <property type="match status" value="1"/>
</dbReference>
<evidence type="ECO:0000313" key="5">
    <source>
        <dbReference type="EMBL" id="HIX38142.1"/>
    </source>
</evidence>
<dbReference type="NCBIfam" id="TIGR00121">
    <property type="entry name" value="birA_ligase"/>
    <property type="match status" value="1"/>
</dbReference>
<evidence type="ECO:0000313" key="6">
    <source>
        <dbReference type="Proteomes" id="UP000824230"/>
    </source>
</evidence>
<keyword evidence="3" id="KW-0067">ATP-binding</keyword>
<gene>
    <name evidence="3" type="primary">birA</name>
    <name evidence="5" type="ORF">H9738_09790</name>
</gene>
<comment type="catalytic activity">
    <reaction evidence="3">
        <text>biotin + L-lysyl-[protein] + ATP = N(6)-biotinyl-L-lysyl-[protein] + AMP + diphosphate + H(+)</text>
        <dbReference type="Rhea" id="RHEA:11756"/>
        <dbReference type="Rhea" id="RHEA-COMP:9752"/>
        <dbReference type="Rhea" id="RHEA-COMP:10505"/>
        <dbReference type="ChEBI" id="CHEBI:15378"/>
        <dbReference type="ChEBI" id="CHEBI:29969"/>
        <dbReference type="ChEBI" id="CHEBI:30616"/>
        <dbReference type="ChEBI" id="CHEBI:33019"/>
        <dbReference type="ChEBI" id="CHEBI:57586"/>
        <dbReference type="ChEBI" id="CHEBI:83144"/>
        <dbReference type="ChEBI" id="CHEBI:456215"/>
        <dbReference type="EC" id="6.3.4.15"/>
    </reaction>
</comment>
<comment type="similarity">
    <text evidence="3">Belongs to the biotin--protein ligase family.</text>
</comment>
<dbReference type="GO" id="GO:0003677">
    <property type="term" value="F:DNA binding"/>
    <property type="evidence" value="ECO:0007669"/>
    <property type="project" value="UniProtKB-UniRule"/>
</dbReference>
<dbReference type="InterPro" id="IPR004408">
    <property type="entry name" value="Biotin_CoA_COase_ligase"/>
</dbReference>
<dbReference type="PROSITE" id="PS51733">
    <property type="entry name" value="BPL_LPL_CATALYTIC"/>
    <property type="match status" value="1"/>
</dbReference>
<dbReference type="InterPro" id="IPR013196">
    <property type="entry name" value="HTH_11"/>
</dbReference>
<dbReference type="InterPro" id="IPR045864">
    <property type="entry name" value="aa-tRNA-synth_II/BPL/LPL"/>
</dbReference>
<dbReference type="InterPro" id="IPR036388">
    <property type="entry name" value="WH-like_DNA-bd_sf"/>
</dbReference>
<protein>
    <recommendedName>
        <fullName evidence="3">Bifunctional ligase/repressor BirA</fullName>
    </recommendedName>
    <alternativeName>
        <fullName evidence="3">Biotin--[acetyl-CoA-carboxylase] ligase</fullName>
        <ecNumber evidence="3">6.3.4.15</ecNumber>
    </alternativeName>
    <alternativeName>
        <fullName evidence="3">Biotin--protein ligase</fullName>
    </alternativeName>
    <alternativeName>
        <fullName evidence="3">Biotin-[acetyl-CoA carboxylase] synthetase</fullName>
    </alternativeName>
</protein>
<dbReference type="GO" id="GO:0006355">
    <property type="term" value="P:regulation of DNA-templated transcription"/>
    <property type="evidence" value="ECO:0007669"/>
    <property type="project" value="UniProtKB-UniRule"/>
</dbReference>
<dbReference type="HAMAP" id="MF_00978">
    <property type="entry name" value="Bifunct_BirA"/>
    <property type="match status" value="1"/>
</dbReference>
<name>A0A9D1VMU3_9FIRM</name>
<keyword evidence="3" id="KW-0547">Nucleotide-binding</keyword>
<dbReference type="GO" id="GO:0004077">
    <property type="term" value="F:biotin--[biotin carboxyl-carrier protein] ligase activity"/>
    <property type="evidence" value="ECO:0007669"/>
    <property type="project" value="UniProtKB-UniRule"/>
</dbReference>
<reference evidence="5" key="1">
    <citation type="journal article" date="2021" name="PeerJ">
        <title>Extensive microbial diversity within the chicken gut microbiome revealed by metagenomics and culture.</title>
        <authorList>
            <person name="Gilroy R."/>
            <person name="Ravi A."/>
            <person name="Getino M."/>
            <person name="Pursley I."/>
            <person name="Horton D.L."/>
            <person name="Alikhan N.F."/>
            <person name="Baker D."/>
            <person name="Gharbi K."/>
            <person name="Hall N."/>
            <person name="Watson M."/>
            <person name="Adriaenssens E.M."/>
            <person name="Foster-Nyarko E."/>
            <person name="Jarju S."/>
            <person name="Secka A."/>
            <person name="Antonio M."/>
            <person name="Oren A."/>
            <person name="Chaudhuri R.R."/>
            <person name="La Ragione R."/>
            <person name="Hildebrand F."/>
            <person name="Pallen M.J."/>
        </authorList>
    </citation>
    <scope>NUCLEOTIDE SEQUENCE</scope>
    <source>
        <strain evidence="5">ChiHjej12B11-1927</strain>
    </source>
</reference>
<dbReference type="AlphaFoldDB" id="A0A9D1VMU3"/>
<dbReference type="Pfam" id="PF02237">
    <property type="entry name" value="BPL_C"/>
    <property type="match status" value="1"/>
</dbReference>
<feature type="DNA-binding region" description="H-T-H motif" evidence="3">
    <location>
        <begin position="21"/>
        <end position="40"/>
    </location>
</feature>
<dbReference type="InterPro" id="IPR003142">
    <property type="entry name" value="BPL_C"/>
</dbReference>
<dbReference type="Proteomes" id="UP000824230">
    <property type="component" value="Unassembled WGS sequence"/>
</dbReference>
<keyword evidence="3" id="KW-0678">Repressor</keyword>
<feature type="binding site" evidence="3">
    <location>
        <position position="116"/>
    </location>
    <ligand>
        <name>biotin</name>
        <dbReference type="ChEBI" id="CHEBI:57586"/>
    </ligand>
</feature>
<dbReference type="GO" id="GO:0005737">
    <property type="term" value="C:cytoplasm"/>
    <property type="evidence" value="ECO:0007669"/>
    <property type="project" value="TreeGrafter"/>
</dbReference>